<evidence type="ECO:0000256" key="5">
    <source>
        <dbReference type="ARBA" id="ARBA00022723"/>
    </source>
</evidence>
<name>Q0ABK7_ALKEH</name>
<evidence type="ECO:0000256" key="9">
    <source>
        <dbReference type="ARBA" id="ARBA00052092"/>
    </source>
</evidence>
<reference evidence="12" key="1">
    <citation type="submission" date="2006-08" db="EMBL/GenBank/DDBJ databases">
        <title>Complete sequence of Alkalilimnicola ehrilichei MLHE-1.</title>
        <authorList>
            <person name="Copeland A."/>
            <person name="Lucas S."/>
            <person name="Lapidus A."/>
            <person name="Barry K."/>
            <person name="Detter J.C."/>
            <person name="Glavina del Rio T."/>
            <person name="Hammon N."/>
            <person name="Israni S."/>
            <person name="Dalin E."/>
            <person name="Tice H."/>
            <person name="Pitluck S."/>
            <person name="Sims D."/>
            <person name="Brettin T."/>
            <person name="Bruce D."/>
            <person name="Han C."/>
            <person name="Tapia R."/>
            <person name="Gilna P."/>
            <person name="Schmutz J."/>
            <person name="Larimer F."/>
            <person name="Land M."/>
            <person name="Hauser L."/>
            <person name="Kyrpides N."/>
            <person name="Mikhailova N."/>
            <person name="Oremland R.S."/>
            <person name="Hoeft S.E."/>
            <person name="Switzer-Blum J."/>
            <person name="Kulp T."/>
            <person name="King G."/>
            <person name="Tabita R."/>
            <person name="Witte B."/>
            <person name="Santini J.M."/>
            <person name="Basu P."/>
            <person name="Hollibaugh J.T."/>
            <person name="Xie G."/>
            <person name="Stolz J.F."/>
            <person name="Richardson P."/>
        </authorList>
    </citation>
    <scope>NUCLEOTIDE SEQUENCE [LARGE SCALE GENOMIC DNA]</scope>
    <source>
        <strain evidence="12">ATCC BAA-1101 / DSM 17681 / MLHE-1</strain>
    </source>
</reference>
<keyword evidence="12" id="KW-1185">Reference proteome</keyword>
<dbReference type="Gene3D" id="1.20.1440.100">
    <property type="entry name" value="SG protein - dephosphorylation function"/>
    <property type="match status" value="1"/>
</dbReference>
<comment type="similarity">
    <text evidence="2">Belongs to the HAD-like hydrolase superfamily. SerB family.</text>
</comment>
<dbReference type="NCBIfam" id="TIGR01490">
    <property type="entry name" value="HAD-SF-IB-hyp1"/>
    <property type="match status" value="1"/>
</dbReference>
<dbReference type="InterPro" id="IPR023214">
    <property type="entry name" value="HAD_sf"/>
</dbReference>
<dbReference type="Gene3D" id="3.40.50.1000">
    <property type="entry name" value="HAD superfamily/HAD-like"/>
    <property type="match status" value="1"/>
</dbReference>
<gene>
    <name evidence="11" type="ordered locus">Mlg_0426</name>
</gene>
<dbReference type="GO" id="GO:0004401">
    <property type="term" value="F:histidinol-phosphatase activity"/>
    <property type="evidence" value="ECO:0007669"/>
    <property type="project" value="UniProtKB-EC"/>
</dbReference>
<dbReference type="NCBIfam" id="TIGR01488">
    <property type="entry name" value="HAD-SF-IB"/>
    <property type="match status" value="1"/>
</dbReference>
<dbReference type="EMBL" id="CP000453">
    <property type="protein sequence ID" value="ABI55780.1"/>
    <property type="molecule type" value="Genomic_DNA"/>
</dbReference>
<dbReference type="HOGENOM" id="CLU_052657_1_1_6"/>
<evidence type="ECO:0000256" key="1">
    <source>
        <dbReference type="ARBA" id="ARBA00004970"/>
    </source>
</evidence>
<dbReference type="KEGG" id="aeh:Mlg_0426"/>
<dbReference type="InterPro" id="IPR050582">
    <property type="entry name" value="HAD-like_SerB"/>
</dbReference>
<evidence type="ECO:0000256" key="3">
    <source>
        <dbReference type="ARBA" id="ARBA00013085"/>
    </source>
</evidence>
<dbReference type="CDD" id="cd02612">
    <property type="entry name" value="HAD_PGPPase"/>
    <property type="match status" value="1"/>
</dbReference>
<evidence type="ECO:0000256" key="10">
    <source>
        <dbReference type="ARBA" id="ARBA00053547"/>
    </source>
</evidence>
<dbReference type="InterPro" id="IPR006385">
    <property type="entry name" value="HAD_hydro_SerB1"/>
</dbReference>
<dbReference type="EC" id="3.1.3.15" evidence="3"/>
<evidence type="ECO:0000256" key="8">
    <source>
        <dbReference type="ARBA" id="ARBA00033209"/>
    </source>
</evidence>
<dbReference type="PANTHER" id="PTHR43344">
    <property type="entry name" value="PHOSPHOSERINE PHOSPHATASE"/>
    <property type="match status" value="1"/>
</dbReference>
<keyword evidence="6 11" id="KW-0378">Hydrolase</keyword>
<dbReference type="GO" id="GO:0046872">
    <property type="term" value="F:metal ion binding"/>
    <property type="evidence" value="ECO:0007669"/>
    <property type="project" value="UniProtKB-KW"/>
</dbReference>
<dbReference type="Proteomes" id="UP000001962">
    <property type="component" value="Chromosome"/>
</dbReference>
<evidence type="ECO:0000313" key="11">
    <source>
        <dbReference type="EMBL" id="ABI55780.1"/>
    </source>
</evidence>
<dbReference type="PANTHER" id="PTHR43344:SF13">
    <property type="entry name" value="PHOSPHATASE RV3661-RELATED"/>
    <property type="match status" value="1"/>
</dbReference>
<comment type="catalytic activity">
    <reaction evidence="9">
        <text>L-histidinol phosphate + H2O = L-histidinol + phosphate</text>
        <dbReference type="Rhea" id="RHEA:14465"/>
        <dbReference type="ChEBI" id="CHEBI:15377"/>
        <dbReference type="ChEBI" id="CHEBI:43474"/>
        <dbReference type="ChEBI" id="CHEBI:57699"/>
        <dbReference type="ChEBI" id="CHEBI:57980"/>
        <dbReference type="EC" id="3.1.3.15"/>
    </reaction>
    <physiologicalReaction direction="left-to-right" evidence="9">
        <dbReference type="Rhea" id="RHEA:14466"/>
    </physiologicalReaction>
</comment>
<organism evidence="11 12">
    <name type="scientific">Alkalilimnicola ehrlichii (strain ATCC BAA-1101 / DSM 17681 / MLHE-1)</name>
    <dbReference type="NCBI Taxonomy" id="187272"/>
    <lineage>
        <taxon>Bacteria</taxon>
        <taxon>Pseudomonadati</taxon>
        <taxon>Pseudomonadota</taxon>
        <taxon>Gammaproteobacteria</taxon>
        <taxon>Chromatiales</taxon>
        <taxon>Ectothiorhodospiraceae</taxon>
        <taxon>Alkalilimnicola</taxon>
    </lineage>
</organism>
<comment type="pathway">
    <text evidence="1">Amino-acid biosynthesis; L-histidine biosynthesis; L-histidine from 5-phospho-alpha-D-ribose 1-diphosphate: step 8/9.</text>
</comment>
<dbReference type="Pfam" id="PF12710">
    <property type="entry name" value="HAD"/>
    <property type="match status" value="1"/>
</dbReference>
<dbReference type="SUPFAM" id="SSF56784">
    <property type="entry name" value="HAD-like"/>
    <property type="match status" value="1"/>
</dbReference>
<dbReference type="FunFam" id="3.40.50.1000:FF:000025">
    <property type="entry name" value="HAD hydrolase, family IB"/>
    <property type="match status" value="1"/>
</dbReference>
<protein>
    <recommendedName>
        <fullName evidence="4">Histidinol-phosphatase</fullName>
        <ecNumber evidence="3">3.1.3.15</ecNumber>
    </recommendedName>
    <alternativeName>
        <fullName evidence="8">Histidinol-phosphate phosphatase</fullName>
    </alternativeName>
</protein>
<keyword evidence="7" id="KW-0460">Magnesium</keyword>
<evidence type="ECO:0000256" key="2">
    <source>
        <dbReference type="ARBA" id="ARBA00009184"/>
    </source>
</evidence>
<comment type="function">
    <text evidence="10">Catalyzes the dephosphorylation of histidinol-phosphate to histidinol, the direct precursor of histidine.</text>
</comment>
<dbReference type="InterPro" id="IPR036412">
    <property type="entry name" value="HAD-like_sf"/>
</dbReference>
<evidence type="ECO:0000256" key="4">
    <source>
        <dbReference type="ARBA" id="ARBA00021697"/>
    </source>
</evidence>
<evidence type="ECO:0000313" key="12">
    <source>
        <dbReference type="Proteomes" id="UP000001962"/>
    </source>
</evidence>
<keyword evidence="5" id="KW-0479">Metal-binding</keyword>
<evidence type="ECO:0000256" key="7">
    <source>
        <dbReference type="ARBA" id="ARBA00022842"/>
    </source>
</evidence>
<dbReference type="eggNOG" id="COG0560">
    <property type="taxonomic scope" value="Bacteria"/>
</dbReference>
<proteinExistence type="inferred from homology"/>
<evidence type="ECO:0000256" key="6">
    <source>
        <dbReference type="ARBA" id="ARBA00022801"/>
    </source>
</evidence>
<dbReference type="AlphaFoldDB" id="Q0ABK7"/>
<accession>Q0ABK7</accession>
<sequence length="231" mass="26554">MGLGKHNMKLAIFDLDNTLLAGDSDYLWGEFLVARGLVDEQAYREANERFYRDYQEGRLDIDAFLRFTLAPLAQNPPERLWAWRREFLETYIRPIVLPAGERLLAEHRKQGHQLMIITATNRFVTGPIAELLGVEALLATEPEWRDGRYTGRHVGTPTFQAGKVKALDEWLARQPAPPEYRWFYSDSHNDLPLLERVEHPVAVDPDPALRETALDRGWPVISLREHAATVD</sequence>